<gene>
    <name evidence="1" type="ORF">Tci_863609</name>
</gene>
<reference evidence="1" key="1">
    <citation type="journal article" date="2019" name="Sci. Rep.">
        <title>Draft genome of Tanacetum cinerariifolium, the natural source of mosquito coil.</title>
        <authorList>
            <person name="Yamashiro T."/>
            <person name="Shiraishi A."/>
            <person name="Satake H."/>
            <person name="Nakayama K."/>
        </authorList>
    </citation>
    <scope>NUCLEOTIDE SEQUENCE</scope>
</reference>
<dbReference type="EMBL" id="BKCJ011132883">
    <property type="protein sequence ID" value="GFC91639.1"/>
    <property type="molecule type" value="Genomic_DNA"/>
</dbReference>
<accession>A0A699S2H6</accession>
<name>A0A699S2H6_TANCI</name>
<comment type="caution">
    <text evidence="1">The sequence shown here is derived from an EMBL/GenBank/DDBJ whole genome shotgun (WGS) entry which is preliminary data.</text>
</comment>
<dbReference type="GO" id="GO:0016740">
    <property type="term" value="F:transferase activity"/>
    <property type="evidence" value="ECO:0007669"/>
    <property type="project" value="UniProtKB-KW"/>
</dbReference>
<organism evidence="1">
    <name type="scientific">Tanacetum cinerariifolium</name>
    <name type="common">Dalmatian daisy</name>
    <name type="synonym">Chrysanthemum cinerariifolium</name>
    <dbReference type="NCBI Taxonomy" id="118510"/>
    <lineage>
        <taxon>Eukaryota</taxon>
        <taxon>Viridiplantae</taxon>
        <taxon>Streptophyta</taxon>
        <taxon>Embryophyta</taxon>
        <taxon>Tracheophyta</taxon>
        <taxon>Spermatophyta</taxon>
        <taxon>Magnoliopsida</taxon>
        <taxon>eudicotyledons</taxon>
        <taxon>Gunneridae</taxon>
        <taxon>Pentapetalae</taxon>
        <taxon>asterids</taxon>
        <taxon>campanulids</taxon>
        <taxon>Asterales</taxon>
        <taxon>Asteraceae</taxon>
        <taxon>Asteroideae</taxon>
        <taxon>Anthemideae</taxon>
        <taxon>Anthemidinae</taxon>
        <taxon>Tanacetum</taxon>
    </lineage>
</organism>
<dbReference type="AlphaFoldDB" id="A0A699S2H6"/>
<sequence length="60" mass="6710">REAHVMTFEVGAALEDAKWQVPSYCFEQTNATELAPMDVGAITHRDLVDSGTRKVEDMQN</sequence>
<proteinExistence type="predicted"/>
<feature type="non-terminal residue" evidence="1">
    <location>
        <position position="1"/>
    </location>
</feature>
<protein>
    <submittedName>
        <fullName evidence="1">Transferase, transferring glycosyl group</fullName>
    </submittedName>
</protein>
<evidence type="ECO:0000313" key="1">
    <source>
        <dbReference type="EMBL" id="GFC91639.1"/>
    </source>
</evidence>
<keyword evidence="1" id="KW-0808">Transferase</keyword>